<proteinExistence type="predicted"/>
<organism evidence="2">
    <name type="scientific">Brassica cretica</name>
    <name type="common">Mustard</name>
    <dbReference type="NCBI Taxonomy" id="69181"/>
    <lineage>
        <taxon>Eukaryota</taxon>
        <taxon>Viridiplantae</taxon>
        <taxon>Streptophyta</taxon>
        <taxon>Embryophyta</taxon>
        <taxon>Tracheophyta</taxon>
        <taxon>Spermatophyta</taxon>
        <taxon>Magnoliopsida</taxon>
        <taxon>eudicotyledons</taxon>
        <taxon>Gunneridae</taxon>
        <taxon>Pentapetalae</taxon>
        <taxon>rosids</taxon>
        <taxon>malvids</taxon>
        <taxon>Brassicales</taxon>
        <taxon>Brassicaceae</taxon>
        <taxon>Brassiceae</taxon>
        <taxon>Brassica</taxon>
    </lineage>
</organism>
<sequence>MKRLGMLLSQLLVTNATCCGLSLQTGDLLLRLIGLKTVGPRAVGILPYKKLCGGNTRHRTRARKGSLRSDRTRDPLDRYVATELEPKLGRYVATELEPKLGRYVATKPKLGHYAATESPFRSIAT</sequence>
<reference evidence="2" key="1">
    <citation type="submission" date="2019-12" db="EMBL/GenBank/DDBJ databases">
        <title>Genome sequencing and annotation of Brassica cretica.</title>
        <authorList>
            <person name="Studholme D.J."/>
            <person name="Sarris P.F."/>
        </authorList>
    </citation>
    <scope>NUCLEOTIDE SEQUENCE</scope>
    <source>
        <strain evidence="2">PFS-102/07</strain>
        <tissue evidence="2">Leaf</tissue>
    </source>
</reference>
<accession>A0A8S9IU66</accession>
<feature type="signal peptide" evidence="1">
    <location>
        <begin position="1"/>
        <end position="16"/>
    </location>
</feature>
<protein>
    <submittedName>
        <fullName evidence="2">Uncharacterized protein</fullName>
    </submittedName>
</protein>
<comment type="caution">
    <text evidence="2">The sequence shown here is derived from an EMBL/GenBank/DDBJ whole genome shotgun (WGS) entry which is preliminary data.</text>
</comment>
<dbReference type="AlphaFoldDB" id="A0A8S9IU66"/>
<feature type="chain" id="PRO_5035771213" evidence="1">
    <location>
        <begin position="17"/>
        <end position="125"/>
    </location>
</feature>
<keyword evidence="1" id="KW-0732">Signal</keyword>
<dbReference type="EMBL" id="QGKY02001015">
    <property type="protein sequence ID" value="KAF2573328.1"/>
    <property type="molecule type" value="Genomic_DNA"/>
</dbReference>
<gene>
    <name evidence="2" type="ORF">F2Q70_00003099</name>
</gene>
<name>A0A8S9IU66_BRACR</name>
<evidence type="ECO:0000313" key="2">
    <source>
        <dbReference type="EMBL" id="KAF2573328.1"/>
    </source>
</evidence>
<evidence type="ECO:0000256" key="1">
    <source>
        <dbReference type="SAM" id="SignalP"/>
    </source>
</evidence>